<evidence type="ECO:0000256" key="1">
    <source>
        <dbReference type="ARBA" id="ARBA00001974"/>
    </source>
</evidence>
<dbReference type="SUPFAM" id="SSF51905">
    <property type="entry name" value="FAD/NAD(P)-binding domain"/>
    <property type="match status" value="1"/>
</dbReference>
<dbReference type="PANTHER" id="PTHR11552:SF147">
    <property type="entry name" value="CHOLINE DEHYDROGENASE, MITOCHONDRIAL"/>
    <property type="match status" value="1"/>
</dbReference>
<comment type="cofactor">
    <cofactor evidence="1 6">
        <name>FAD</name>
        <dbReference type="ChEBI" id="CHEBI:57692"/>
    </cofactor>
</comment>
<dbReference type="RefSeq" id="WP_064584406.1">
    <property type="nucleotide sequence ID" value="NZ_CP015878.1"/>
</dbReference>
<dbReference type="Gene3D" id="3.50.50.60">
    <property type="entry name" value="FAD/NAD(P)-binding domain"/>
    <property type="match status" value="1"/>
</dbReference>
<reference evidence="10 11" key="1">
    <citation type="submission" date="2016-05" db="EMBL/GenBank/DDBJ databases">
        <title>Genome Sequence of Pseudomonas citronellolis Strain SJTE-3, an Estrogens and Persistent Organic Pollutants degradation strain.</title>
        <authorList>
            <person name="Liang R."/>
        </authorList>
    </citation>
    <scope>NUCLEOTIDE SEQUENCE [LARGE SCALE GENOMIC DNA]</scope>
    <source>
        <strain evidence="10 11">SJTE-3</strain>
    </source>
</reference>
<evidence type="ECO:0000259" key="9">
    <source>
        <dbReference type="PROSITE" id="PS00624"/>
    </source>
</evidence>
<dbReference type="GO" id="GO:0016614">
    <property type="term" value="F:oxidoreductase activity, acting on CH-OH group of donors"/>
    <property type="evidence" value="ECO:0007669"/>
    <property type="project" value="InterPro"/>
</dbReference>
<dbReference type="InterPro" id="IPR036188">
    <property type="entry name" value="FAD/NAD-bd_sf"/>
</dbReference>
<dbReference type="AlphaFoldDB" id="A0A1A9KIY4"/>
<organism evidence="10 11">
    <name type="scientific">Pseudomonas citronellolis</name>
    <dbReference type="NCBI Taxonomy" id="53408"/>
    <lineage>
        <taxon>Bacteria</taxon>
        <taxon>Pseudomonadati</taxon>
        <taxon>Pseudomonadota</taxon>
        <taxon>Gammaproteobacteria</taxon>
        <taxon>Pseudomonadales</taxon>
        <taxon>Pseudomonadaceae</taxon>
        <taxon>Pseudomonas</taxon>
    </lineage>
</organism>
<dbReference type="SUPFAM" id="SSF54373">
    <property type="entry name" value="FAD-linked reductases, C-terminal domain"/>
    <property type="match status" value="1"/>
</dbReference>
<dbReference type="Pfam" id="PF05199">
    <property type="entry name" value="GMC_oxred_C"/>
    <property type="match status" value="1"/>
</dbReference>
<gene>
    <name evidence="10" type="ORF">A9C11_27475</name>
</gene>
<evidence type="ECO:0000256" key="6">
    <source>
        <dbReference type="PIRSR" id="PIRSR000137-2"/>
    </source>
</evidence>
<dbReference type="GO" id="GO:0050660">
    <property type="term" value="F:flavin adenine dinucleotide binding"/>
    <property type="evidence" value="ECO:0007669"/>
    <property type="project" value="InterPro"/>
</dbReference>
<evidence type="ECO:0000313" key="10">
    <source>
        <dbReference type="EMBL" id="ANI17495.1"/>
    </source>
</evidence>
<keyword evidence="5" id="KW-0560">Oxidoreductase</keyword>
<evidence type="ECO:0000256" key="4">
    <source>
        <dbReference type="ARBA" id="ARBA00022827"/>
    </source>
</evidence>
<dbReference type="PIRSF" id="PIRSF000137">
    <property type="entry name" value="Alcohol_oxidase"/>
    <property type="match status" value="1"/>
</dbReference>
<evidence type="ECO:0000256" key="7">
    <source>
        <dbReference type="RuleBase" id="RU003968"/>
    </source>
</evidence>
<feature type="domain" description="Glucose-methanol-choline oxidoreductase N-terminal" evidence="8">
    <location>
        <begin position="81"/>
        <end position="104"/>
    </location>
</feature>
<evidence type="ECO:0000256" key="2">
    <source>
        <dbReference type="ARBA" id="ARBA00010790"/>
    </source>
</evidence>
<feature type="domain" description="Glucose-methanol-choline oxidoreductase N-terminal" evidence="9">
    <location>
        <begin position="255"/>
        <end position="269"/>
    </location>
</feature>
<dbReference type="Pfam" id="PF00732">
    <property type="entry name" value="GMC_oxred_N"/>
    <property type="match status" value="1"/>
</dbReference>
<dbReference type="PROSITE" id="PS00623">
    <property type="entry name" value="GMC_OXRED_1"/>
    <property type="match status" value="1"/>
</dbReference>
<dbReference type="Proteomes" id="UP000077748">
    <property type="component" value="Chromosome"/>
</dbReference>
<protein>
    <submittedName>
        <fullName evidence="10">Glucose-methanol-choline oxidoreductase</fullName>
    </submittedName>
</protein>
<dbReference type="Gene3D" id="3.30.560.10">
    <property type="entry name" value="Glucose Oxidase, domain 3"/>
    <property type="match status" value="1"/>
</dbReference>
<feature type="binding site" evidence="6">
    <location>
        <position position="219"/>
    </location>
    <ligand>
        <name>FAD</name>
        <dbReference type="ChEBI" id="CHEBI:57692"/>
    </ligand>
</feature>
<comment type="similarity">
    <text evidence="2 7">Belongs to the GMC oxidoreductase family.</text>
</comment>
<dbReference type="InterPro" id="IPR012132">
    <property type="entry name" value="GMC_OxRdtase"/>
</dbReference>
<evidence type="ECO:0000259" key="8">
    <source>
        <dbReference type="PROSITE" id="PS00623"/>
    </source>
</evidence>
<proteinExistence type="inferred from homology"/>
<evidence type="ECO:0000256" key="3">
    <source>
        <dbReference type="ARBA" id="ARBA00022630"/>
    </source>
</evidence>
<sequence>MAEFDYIIVGAGAAGCVLAHRLSADSGVRVALLEAGGKDDSYFVKMPKGLAKVMQDPQCTWLYPAQPEAGNAFGEEIWARGRLLGGSSSINGMMYVRGQPADFDEIAAQSSPDWAWKHIAAAYRALENHELGAAPTRGDAGPLRLSLPDRRSELTEAVIRAGQSLGLPRKDDVNEPDDAPGVGYASRTIWHGKRQSAATAFVEPVRKRANLEVISNVTVDRVVFEGGRAVGVSLASGGAREGVLRARREVILASGALASPGILQRSGIGPRALLEGLGIEVVHDNPQVGQNLIEHRGILPQWRLNRELSDNREYTGLRLLKNTLQYVLSSSGPMSSAAYEIGAWLKSEPEVPRPDVQFLVAPFTFDYATQRQTLEKHPGLGMVAYPLRPDSRGSVHIRSRDPHQLPQLTANYRASEHDRRLMVRTLELAREFVAQSPLAAYVAEETFPGADCVSEEQILAAYDKHGSCGYHAVGSCRMGNDAESVVDPALRVRGVSGLRVVDASIFPQIPAGNTNGPTMAMAWRAADLILGNPDG</sequence>
<keyword evidence="4 6" id="KW-0274">FAD</keyword>
<dbReference type="EMBL" id="CP015878">
    <property type="protein sequence ID" value="ANI17495.1"/>
    <property type="molecule type" value="Genomic_DNA"/>
</dbReference>
<evidence type="ECO:0000313" key="11">
    <source>
        <dbReference type="Proteomes" id="UP000077748"/>
    </source>
</evidence>
<name>A0A1A9KIY4_9PSED</name>
<dbReference type="InterPro" id="IPR007867">
    <property type="entry name" value="GMC_OxRtase_C"/>
</dbReference>
<evidence type="ECO:0000256" key="5">
    <source>
        <dbReference type="ARBA" id="ARBA00023002"/>
    </source>
</evidence>
<dbReference type="PROSITE" id="PS00624">
    <property type="entry name" value="GMC_OXRED_2"/>
    <property type="match status" value="1"/>
</dbReference>
<keyword evidence="3 7" id="KW-0285">Flavoprotein</keyword>
<accession>A0A1A9KIY4</accession>
<dbReference type="PANTHER" id="PTHR11552">
    <property type="entry name" value="GLUCOSE-METHANOL-CHOLINE GMC OXIDOREDUCTASE"/>
    <property type="match status" value="1"/>
</dbReference>
<dbReference type="InterPro" id="IPR000172">
    <property type="entry name" value="GMC_OxRdtase_N"/>
</dbReference>